<proteinExistence type="predicted"/>
<reference evidence="2 3" key="1">
    <citation type="journal article" date="2018" name="Nat. Ecol. Evol.">
        <title>Pezizomycetes genomes reveal the molecular basis of ectomycorrhizal truffle lifestyle.</title>
        <authorList>
            <person name="Murat C."/>
            <person name="Payen T."/>
            <person name="Noel B."/>
            <person name="Kuo A."/>
            <person name="Morin E."/>
            <person name="Chen J."/>
            <person name="Kohler A."/>
            <person name="Krizsan K."/>
            <person name="Balestrini R."/>
            <person name="Da Silva C."/>
            <person name="Montanini B."/>
            <person name="Hainaut M."/>
            <person name="Levati E."/>
            <person name="Barry K.W."/>
            <person name="Belfiori B."/>
            <person name="Cichocki N."/>
            <person name="Clum A."/>
            <person name="Dockter R.B."/>
            <person name="Fauchery L."/>
            <person name="Guy J."/>
            <person name="Iotti M."/>
            <person name="Le Tacon F."/>
            <person name="Lindquist E.A."/>
            <person name="Lipzen A."/>
            <person name="Malagnac F."/>
            <person name="Mello A."/>
            <person name="Molinier V."/>
            <person name="Miyauchi S."/>
            <person name="Poulain J."/>
            <person name="Riccioni C."/>
            <person name="Rubini A."/>
            <person name="Sitrit Y."/>
            <person name="Splivallo R."/>
            <person name="Traeger S."/>
            <person name="Wang M."/>
            <person name="Zifcakova L."/>
            <person name="Wipf D."/>
            <person name="Zambonelli A."/>
            <person name="Paolocci F."/>
            <person name="Nowrousian M."/>
            <person name="Ottonello S."/>
            <person name="Baldrian P."/>
            <person name="Spatafora J.W."/>
            <person name="Henrissat B."/>
            <person name="Nagy L.G."/>
            <person name="Aury J.M."/>
            <person name="Wincker P."/>
            <person name="Grigoriev I.V."/>
            <person name="Bonfante P."/>
            <person name="Martin F.M."/>
        </authorList>
    </citation>
    <scope>NUCLEOTIDE SEQUENCE [LARGE SCALE GENOMIC DNA]</scope>
    <source>
        <strain evidence="2 3">CCBAS932</strain>
    </source>
</reference>
<evidence type="ECO:0000313" key="2">
    <source>
        <dbReference type="EMBL" id="RPB06943.1"/>
    </source>
</evidence>
<feature type="region of interest" description="Disordered" evidence="1">
    <location>
        <begin position="33"/>
        <end position="115"/>
    </location>
</feature>
<gene>
    <name evidence="2" type="ORF">P167DRAFT_609775</name>
</gene>
<dbReference type="EMBL" id="ML119204">
    <property type="protein sequence ID" value="RPB06943.1"/>
    <property type="molecule type" value="Genomic_DNA"/>
</dbReference>
<evidence type="ECO:0000313" key="3">
    <source>
        <dbReference type="Proteomes" id="UP000277580"/>
    </source>
</evidence>
<sequence length="200" mass="21778">MAEHSIYSTSTGFHPLCLLVASFSRMWNTPTGSNPALIPSHTPSPVRMPHLGAGYMENSPQEQKPSHMPSQEKNPRLISPGSPPPTGFEPATSPTLGNFLIGRTRPPGSLPTRPSRGWEPRSVLLGGPQMVPPFPVKFFLILALGSRLSTVWEFLVAGMAKASVRTRERMKGSKRERVYIFMGCTHSTLISGKARSGVCN</sequence>
<organism evidence="2 3">
    <name type="scientific">Morchella conica CCBAS932</name>
    <dbReference type="NCBI Taxonomy" id="1392247"/>
    <lineage>
        <taxon>Eukaryota</taxon>
        <taxon>Fungi</taxon>
        <taxon>Dikarya</taxon>
        <taxon>Ascomycota</taxon>
        <taxon>Pezizomycotina</taxon>
        <taxon>Pezizomycetes</taxon>
        <taxon>Pezizales</taxon>
        <taxon>Morchellaceae</taxon>
        <taxon>Morchella</taxon>
    </lineage>
</organism>
<dbReference type="Proteomes" id="UP000277580">
    <property type="component" value="Unassembled WGS sequence"/>
</dbReference>
<protein>
    <submittedName>
        <fullName evidence="2">Uncharacterized protein</fullName>
    </submittedName>
</protein>
<dbReference type="InParanoid" id="A0A3N4K931"/>
<feature type="compositionally biased region" description="Polar residues" evidence="1">
    <location>
        <begin position="58"/>
        <end position="72"/>
    </location>
</feature>
<accession>A0A3N4K931</accession>
<keyword evidence="3" id="KW-1185">Reference proteome</keyword>
<evidence type="ECO:0000256" key="1">
    <source>
        <dbReference type="SAM" id="MobiDB-lite"/>
    </source>
</evidence>
<name>A0A3N4K931_9PEZI</name>
<dbReference type="AlphaFoldDB" id="A0A3N4K931"/>